<keyword evidence="5" id="KW-1185">Reference proteome</keyword>
<sequence length="324" mass="34649">MSPLQPHPFHGIYAATLCPMDNDGRLLDEDSLARHMGEIARVDGIRGLLINGHAGENFALSRKDKRRVVEIARAVCPADSIIVAGVNSEDSYDAQAQADDAKQAGADSILLFPPYSWTLSTDLATVVNHHRIANANAQLPLMLYQAGVGTGGMAYTAQILAALVALPEVVAVKEGSWETAAYDANRRLVKEVAPHVAVMASGDEHLFTCFALGTEGSLVSLAAVVPELVVALYRAVAAKDLGEAQRLHEHVYPLARAIYGTAPGTHANARLKACLHMLGHFPSAAMRPPVPLIDSLQYQRLQAALEHARAFANNAQADRSEACL</sequence>
<gene>
    <name evidence="4" type="ORF">SAMN05216287_0114</name>
</gene>
<dbReference type="PANTHER" id="PTHR12128">
    <property type="entry name" value="DIHYDRODIPICOLINATE SYNTHASE"/>
    <property type="match status" value="1"/>
</dbReference>
<keyword evidence="1 2" id="KW-0456">Lyase</keyword>
<dbReference type="STRING" id="1007099.SAMN05216287_0114"/>
<comment type="similarity">
    <text evidence="2">Belongs to the DapA family.</text>
</comment>
<organism evidence="4 5">
    <name type="scientific">Pseudomonas kuykendallii</name>
    <dbReference type="NCBI Taxonomy" id="1007099"/>
    <lineage>
        <taxon>Bacteria</taxon>
        <taxon>Pseudomonadati</taxon>
        <taxon>Pseudomonadota</taxon>
        <taxon>Gammaproteobacteria</taxon>
        <taxon>Pseudomonadales</taxon>
        <taxon>Pseudomonadaceae</taxon>
        <taxon>Pseudomonas</taxon>
    </lineage>
</organism>
<dbReference type="Proteomes" id="UP000243778">
    <property type="component" value="Unassembled WGS sequence"/>
</dbReference>
<dbReference type="EMBL" id="FNNU01000001">
    <property type="protein sequence ID" value="SDW09032.1"/>
    <property type="molecule type" value="Genomic_DNA"/>
</dbReference>
<evidence type="ECO:0000256" key="3">
    <source>
        <dbReference type="PIRSR" id="PIRSR001365-1"/>
    </source>
</evidence>
<name>A0A1H2QPE2_9PSED</name>
<feature type="active site" description="Schiff-base intermediate with substrate" evidence="3">
    <location>
        <position position="173"/>
    </location>
</feature>
<accession>A0A1H2QPE2</accession>
<dbReference type="CDD" id="cd00408">
    <property type="entry name" value="DHDPS-like"/>
    <property type="match status" value="1"/>
</dbReference>
<reference evidence="5" key="1">
    <citation type="submission" date="2016-10" db="EMBL/GenBank/DDBJ databases">
        <authorList>
            <person name="Varghese N."/>
            <person name="Submissions S."/>
        </authorList>
    </citation>
    <scope>NUCLEOTIDE SEQUENCE [LARGE SCALE GENOMIC DNA]</scope>
    <source>
        <strain evidence="5">NRRL B-59562</strain>
    </source>
</reference>
<dbReference type="RefSeq" id="WP_090223699.1">
    <property type="nucleotide sequence ID" value="NZ_FNNU01000001.1"/>
</dbReference>
<proteinExistence type="inferred from homology"/>
<evidence type="ECO:0000313" key="4">
    <source>
        <dbReference type="EMBL" id="SDW09032.1"/>
    </source>
</evidence>
<dbReference type="InterPro" id="IPR013785">
    <property type="entry name" value="Aldolase_TIM"/>
</dbReference>
<dbReference type="PANTHER" id="PTHR12128:SF72">
    <property type="entry name" value="DIHYDRODIPICOLINATE SYNTHASE"/>
    <property type="match status" value="1"/>
</dbReference>
<dbReference type="InterPro" id="IPR002220">
    <property type="entry name" value="DapA-like"/>
</dbReference>
<evidence type="ECO:0000313" key="5">
    <source>
        <dbReference type="Proteomes" id="UP000243778"/>
    </source>
</evidence>
<dbReference type="AlphaFoldDB" id="A0A1H2QPE2"/>
<protein>
    <submittedName>
        <fullName evidence="4">4-hydroxy-tetrahydrodipicolinate synthase</fullName>
    </submittedName>
</protein>
<dbReference type="Pfam" id="PF00701">
    <property type="entry name" value="DHDPS"/>
    <property type="match status" value="1"/>
</dbReference>
<dbReference type="GO" id="GO:0008840">
    <property type="term" value="F:4-hydroxy-tetrahydrodipicolinate synthase activity"/>
    <property type="evidence" value="ECO:0007669"/>
    <property type="project" value="TreeGrafter"/>
</dbReference>
<dbReference type="Gene3D" id="3.20.20.70">
    <property type="entry name" value="Aldolase class I"/>
    <property type="match status" value="1"/>
</dbReference>
<feature type="active site" description="Proton donor/acceptor" evidence="3">
    <location>
        <position position="144"/>
    </location>
</feature>
<dbReference type="SUPFAM" id="SSF51569">
    <property type="entry name" value="Aldolase"/>
    <property type="match status" value="1"/>
</dbReference>
<dbReference type="SMART" id="SM01130">
    <property type="entry name" value="DHDPS"/>
    <property type="match status" value="1"/>
</dbReference>
<dbReference type="PIRSF" id="PIRSF001365">
    <property type="entry name" value="DHDPS"/>
    <property type="match status" value="1"/>
</dbReference>
<evidence type="ECO:0000256" key="1">
    <source>
        <dbReference type="ARBA" id="ARBA00023239"/>
    </source>
</evidence>
<dbReference type="OrthoDB" id="199953at2"/>
<evidence type="ECO:0000256" key="2">
    <source>
        <dbReference type="PIRNR" id="PIRNR001365"/>
    </source>
</evidence>